<evidence type="ECO:0008006" key="4">
    <source>
        <dbReference type="Google" id="ProtNLM"/>
    </source>
</evidence>
<proteinExistence type="predicted"/>
<keyword evidence="1" id="KW-0812">Transmembrane</keyword>
<evidence type="ECO:0000313" key="3">
    <source>
        <dbReference type="Proteomes" id="UP000516052"/>
    </source>
</evidence>
<dbReference type="KEGG" id="sroi:IAG44_26805"/>
<feature type="transmembrane region" description="Helical" evidence="1">
    <location>
        <begin position="405"/>
        <end position="428"/>
    </location>
</feature>
<feature type="transmembrane region" description="Helical" evidence="1">
    <location>
        <begin position="26"/>
        <end position="46"/>
    </location>
</feature>
<name>A0A7H0IT41_9ACTN</name>
<evidence type="ECO:0000256" key="1">
    <source>
        <dbReference type="SAM" id="Phobius"/>
    </source>
</evidence>
<protein>
    <recommendedName>
        <fullName evidence="4">Secreted protein</fullName>
    </recommendedName>
</protein>
<gene>
    <name evidence="2" type="ORF">IAG44_26805</name>
</gene>
<dbReference type="AlphaFoldDB" id="A0A7H0IT41"/>
<accession>A0A7H0IT41</accession>
<evidence type="ECO:0000313" key="2">
    <source>
        <dbReference type="EMBL" id="QNP75957.1"/>
    </source>
</evidence>
<dbReference type="Proteomes" id="UP000516052">
    <property type="component" value="Chromosome"/>
</dbReference>
<dbReference type="EMBL" id="CP060828">
    <property type="protein sequence ID" value="QNP75957.1"/>
    <property type="molecule type" value="Genomic_DNA"/>
</dbReference>
<keyword evidence="1" id="KW-1133">Transmembrane helix</keyword>
<sequence>MGGRRSAWAENSERLRRAATTEPGRLRIIGAVIASLVIVFGAVTAWQMTDRADAADDVLLKSQPLTSDAADIYRALAEANTAASSAFLAGGQETPQARTRYEDNIATAAKQLVTAAASAEPGSPSARAITTLNTALPVYKGLVERARTYNRMGFPVGGAYLRYANQKMQDEMLPAAQSLYDGENARLKSDYADAKAYPWAAIALGALALAVLAGAQLREYRRTNRLLNPGLVAASAAAAVVLLWLAAGHSVARVELNGSQKNGVRSLEALHNAHIAALKARGNENLTLVSRGAETVDGKDKYDEAYTREMANLVNDLARAGSYADDGQGEAPVEAANKSVAEWQTRHKAARAQDLNGDYEEALARVIGSTEPTSQSFDAVDKSLQSALTHEQAEFKEAARDGRSAFSGLPVGAGVLAVLGAAGAVLGIGRRLSEFR</sequence>
<feature type="transmembrane region" description="Helical" evidence="1">
    <location>
        <begin position="226"/>
        <end position="247"/>
    </location>
</feature>
<reference evidence="2 3" key="1">
    <citation type="submission" date="2020-08" db="EMBL/GenBank/DDBJ databases">
        <title>A novel species.</title>
        <authorList>
            <person name="Gao J."/>
        </authorList>
    </citation>
    <scope>NUCLEOTIDE SEQUENCE [LARGE SCALE GENOMIC DNA]</scope>
    <source>
        <strain evidence="2 3">CRXT-G-22</strain>
    </source>
</reference>
<organism evidence="2 3">
    <name type="scientific">Streptomyces roseirectus</name>
    <dbReference type="NCBI Taxonomy" id="2768066"/>
    <lineage>
        <taxon>Bacteria</taxon>
        <taxon>Bacillati</taxon>
        <taxon>Actinomycetota</taxon>
        <taxon>Actinomycetes</taxon>
        <taxon>Kitasatosporales</taxon>
        <taxon>Streptomycetaceae</taxon>
        <taxon>Streptomyces</taxon>
    </lineage>
</organism>
<feature type="transmembrane region" description="Helical" evidence="1">
    <location>
        <begin position="196"/>
        <end position="214"/>
    </location>
</feature>
<keyword evidence="3" id="KW-1185">Reference proteome</keyword>
<keyword evidence="1" id="KW-0472">Membrane</keyword>